<gene>
    <name evidence="1" type="ORF">BSL78_13322</name>
</gene>
<dbReference type="OrthoDB" id="267517at2759"/>
<organism evidence="1 2">
    <name type="scientific">Stichopus japonicus</name>
    <name type="common">Sea cucumber</name>
    <dbReference type="NCBI Taxonomy" id="307972"/>
    <lineage>
        <taxon>Eukaryota</taxon>
        <taxon>Metazoa</taxon>
        <taxon>Echinodermata</taxon>
        <taxon>Eleutherozoa</taxon>
        <taxon>Echinozoa</taxon>
        <taxon>Holothuroidea</taxon>
        <taxon>Aspidochirotacea</taxon>
        <taxon>Aspidochirotida</taxon>
        <taxon>Stichopodidae</taxon>
        <taxon>Apostichopus</taxon>
    </lineage>
</organism>
<evidence type="ECO:0000313" key="2">
    <source>
        <dbReference type="Proteomes" id="UP000230750"/>
    </source>
</evidence>
<keyword evidence="2" id="KW-1185">Reference proteome</keyword>
<dbReference type="Gene3D" id="2.30.130.40">
    <property type="entry name" value="LON domain-like"/>
    <property type="match status" value="1"/>
</dbReference>
<dbReference type="STRING" id="307972.A0A2G8KPE0"/>
<dbReference type="SUPFAM" id="SSF88697">
    <property type="entry name" value="PUA domain-like"/>
    <property type="match status" value="1"/>
</dbReference>
<dbReference type="Proteomes" id="UP000230750">
    <property type="component" value="Unassembled WGS sequence"/>
</dbReference>
<proteinExistence type="predicted"/>
<reference evidence="1 2" key="1">
    <citation type="journal article" date="2017" name="PLoS Biol.">
        <title>The sea cucumber genome provides insights into morphological evolution and visceral regeneration.</title>
        <authorList>
            <person name="Zhang X."/>
            <person name="Sun L."/>
            <person name="Yuan J."/>
            <person name="Sun Y."/>
            <person name="Gao Y."/>
            <person name="Zhang L."/>
            <person name="Li S."/>
            <person name="Dai H."/>
            <person name="Hamel J.F."/>
            <person name="Liu C."/>
            <person name="Yu Y."/>
            <person name="Liu S."/>
            <person name="Lin W."/>
            <person name="Guo K."/>
            <person name="Jin S."/>
            <person name="Xu P."/>
            <person name="Storey K.B."/>
            <person name="Huan P."/>
            <person name="Zhang T."/>
            <person name="Zhou Y."/>
            <person name="Zhang J."/>
            <person name="Lin C."/>
            <person name="Li X."/>
            <person name="Xing L."/>
            <person name="Huo D."/>
            <person name="Sun M."/>
            <person name="Wang L."/>
            <person name="Mercier A."/>
            <person name="Li F."/>
            <person name="Yang H."/>
            <person name="Xiang J."/>
        </authorList>
    </citation>
    <scope>NUCLEOTIDE SEQUENCE [LARGE SCALE GENOMIC DNA]</scope>
    <source>
        <strain evidence="1">Shaxun</strain>
        <tissue evidence="1">Muscle</tissue>
    </source>
</reference>
<protein>
    <submittedName>
        <fullName evidence="1">Uncharacterized protein</fullName>
    </submittedName>
</protein>
<dbReference type="AlphaFoldDB" id="A0A2G8KPE0"/>
<dbReference type="EMBL" id="MRZV01000446">
    <property type="protein sequence ID" value="PIK49820.1"/>
    <property type="molecule type" value="Genomic_DNA"/>
</dbReference>
<dbReference type="InterPro" id="IPR046336">
    <property type="entry name" value="Lon_prtase_N_sf"/>
</dbReference>
<name>A0A2G8KPE0_STIJA</name>
<sequence length="98" mass="11128">MQITGRVDRDTVNARPTMITYDASLPTTHAYLGNDMEDHSGRTVLDDDSFVTMPLMQMPGVILTPGQTIPFHIFNQRHIAMIRSVLGNNRTFGMLYDW</sequence>
<accession>A0A2G8KPE0</accession>
<comment type="caution">
    <text evidence="1">The sequence shown here is derived from an EMBL/GenBank/DDBJ whole genome shotgun (WGS) entry which is preliminary data.</text>
</comment>
<evidence type="ECO:0000313" key="1">
    <source>
        <dbReference type="EMBL" id="PIK49820.1"/>
    </source>
</evidence>
<dbReference type="InterPro" id="IPR015947">
    <property type="entry name" value="PUA-like_sf"/>
</dbReference>